<dbReference type="Pfam" id="PF01363">
    <property type="entry name" value="FYVE"/>
    <property type="match status" value="1"/>
</dbReference>
<dbReference type="GO" id="GO:0032266">
    <property type="term" value="F:phosphatidylinositol-3-phosphate binding"/>
    <property type="evidence" value="ECO:0007669"/>
    <property type="project" value="UniProtKB-ARBA"/>
</dbReference>
<evidence type="ECO:0000256" key="1">
    <source>
        <dbReference type="ARBA" id="ARBA00022723"/>
    </source>
</evidence>
<evidence type="ECO:0000256" key="3">
    <source>
        <dbReference type="ARBA" id="ARBA00022833"/>
    </source>
</evidence>
<keyword evidence="3" id="KW-0862">Zinc</keyword>
<feature type="region of interest" description="Disordered" evidence="5">
    <location>
        <begin position="101"/>
        <end position="138"/>
    </location>
</feature>
<evidence type="ECO:0000313" key="7">
    <source>
        <dbReference type="EMBL" id="KAH3671371.1"/>
    </source>
</evidence>
<keyword evidence="2 4" id="KW-0863">Zinc-finger</keyword>
<feature type="region of interest" description="Disordered" evidence="5">
    <location>
        <begin position="8"/>
        <end position="31"/>
    </location>
</feature>
<reference evidence="7" key="2">
    <citation type="submission" date="2021-01" db="EMBL/GenBank/DDBJ databases">
        <authorList>
            <person name="Schikora-Tamarit M.A."/>
        </authorList>
    </citation>
    <scope>NUCLEOTIDE SEQUENCE</scope>
    <source>
        <strain evidence="7">CBS6341</strain>
    </source>
</reference>
<gene>
    <name evidence="7" type="ORF">WICMUC_004668</name>
</gene>
<proteinExistence type="predicted"/>
<dbReference type="GO" id="GO:0008270">
    <property type="term" value="F:zinc ion binding"/>
    <property type="evidence" value="ECO:0007669"/>
    <property type="project" value="UniProtKB-KW"/>
</dbReference>
<feature type="region of interest" description="Disordered" evidence="5">
    <location>
        <begin position="77"/>
        <end position="96"/>
    </location>
</feature>
<dbReference type="Gene3D" id="3.30.40.10">
    <property type="entry name" value="Zinc/RING finger domain, C3HC4 (zinc finger)"/>
    <property type="match status" value="1"/>
</dbReference>
<feature type="compositionally biased region" description="Basic residues" evidence="5">
    <location>
        <begin position="13"/>
        <end position="23"/>
    </location>
</feature>
<dbReference type="PANTHER" id="PTHR45748">
    <property type="entry name" value="1-PHOSPHATIDYLINOSITOL 3-PHOSPHATE 5-KINASE-RELATED"/>
    <property type="match status" value="1"/>
</dbReference>
<evidence type="ECO:0000256" key="5">
    <source>
        <dbReference type="SAM" id="MobiDB-lite"/>
    </source>
</evidence>
<sequence length="407" mass="46806">MVEELQAFSFSKKQVHHSSKHHSSAISTNLPVNNSFSYHNNGSTDFRLQKQLQEAQQHNKNELTTDDPELDHNQQIRAPKFQQTRSKSDIGSSNSFGDNFNFDHSSSIKPSTHIKDLNKNNQNNDVHDHDDSSPKKSYVPANFDFFRKTSVSHLNSTNQEDDGYNYKLDNFLNNGDNKPSNCINNLEYTKQSTDHTNTTTITTSSSPFSSQKNSSESISSKQIKYTNLAPIRTLDDLKTPNYKPCVLRTKAEIQTLNLNDSSNLINLNNNEIDVQYSELSRDHWKPDNHRYECFDCCTKFSILIRRHHCRKCGEIFCANCLISSAKLNYDCQFELNGLLSKVCFQCSKEWSLYLIENFNKTYNINGNDIYQPDWKKNNTSVHRFSATNSSTYKESSTIPADWSWSSF</sequence>
<organism evidence="7 8">
    <name type="scientific">Wickerhamomyces mucosus</name>
    <dbReference type="NCBI Taxonomy" id="1378264"/>
    <lineage>
        <taxon>Eukaryota</taxon>
        <taxon>Fungi</taxon>
        <taxon>Dikarya</taxon>
        <taxon>Ascomycota</taxon>
        <taxon>Saccharomycotina</taxon>
        <taxon>Saccharomycetes</taxon>
        <taxon>Phaffomycetales</taxon>
        <taxon>Wickerhamomycetaceae</taxon>
        <taxon>Wickerhamomyces</taxon>
    </lineage>
</organism>
<dbReference type="InterPro" id="IPR011011">
    <property type="entry name" value="Znf_FYVE_PHD"/>
</dbReference>
<keyword evidence="8" id="KW-1185">Reference proteome</keyword>
<dbReference type="SMART" id="SM00064">
    <property type="entry name" value="FYVE"/>
    <property type="match status" value="1"/>
</dbReference>
<reference evidence="7" key="1">
    <citation type="journal article" date="2021" name="Open Biol.">
        <title>Shared evolutionary footprints suggest mitochondrial oxidative damage underlies multiple complex I losses in fungi.</title>
        <authorList>
            <person name="Schikora-Tamarit M.A."/>
            <person name="Marcet-Houben M."/>
            <person name="Nosek J."/>
            <person name="Gabaldon T."/>
        </authorList>
    </citation>
    <scope>NUCLEOTIDE SEQUENCE</scope>
    <source>
        <strain evidence="7">CBS6341</strain>
    </source>
</reference>
<feature type="compositionally biased region" description="Basic and acidic residues" evidence="5">
    <location>
        <begin position="125"/>
        <end position="134"/>
    </location>
</feature>
<feature type="compositionally biased region" description="Low complexity" evidence="5">
    <location>
        <begin position="194"/>
        <end position="216"/>
    </location>
</feature>
<protein>
    <recommendedName>
        <fullName evidence="6">FYVE-type domain-containing protein</fullName>
    </recommendedName>
</protein>
<dbReference type="AlphaFoldDB" id="A0A9P8TA00"/>
<evidence type="ECO:0000259" key="6">
    <source>
        <dbReference type="PROSITE" id="PS50178"/>
    </source>
</evidence>
<dbReference type="OrthoDB" id="10018316at2759"/>
<feature type="region of interest" description="Disordered" evidence="5">
    <location>
        <begin position="193"/>
        <end position="216"/>
    </location>
</feature>
<dbReference type="PROSITE" id="PS50178">
    <property type="entry name" value="ZF_FYVE"/>
    <property type="match status" value="1"/>
</dbReference>
<evidence type="ECO:0000313" key="8">
    <source>
        <dbReference type="Proteomes" id="UP000769528"/>
    </source>
</evidence>
<dbReference type="InterPro" id="IPR000306">
    <property type="entry name" value="Znf_FYVE"/>
</dbReference>
<dbReference type="EMBL" id="JAEUBF010001281">
    <property type="protein sequence ID" value="KAH3671371.1"/>
    <property type="molecule type" value="Genomic_DNA"/>
</dbReference>
<feature type="compositionally biased region" description="Polar residues" evidence="5">
    <location>
        <begin position="101"/>
        <end position="110"/>
    </location>
</feature>
<name>A0A9P8TA00_9ASCO</name>
<accession>A0A9P8TA00</accession>
<dbReference type="Proteomes" id="UP000769528">
    <property type="component" value="Unassembled WGS sequence"/>
</dbReference>
<keyword evidence="1" id="KW-0479">Metal-binding</keyword>
<evidence type="ECO:0000256" key="2">
    <source>
        <dbReference type="ARBA" id="ARBA00022771"/>
    </source>
</evidence>
<dbReference type="InterPro" id="IPR017455">
    <property type="entry name" value="Znf_FYVE-rel"/>
</dbReference>
<comment type="caution">
    <text evidence="7">The sequence shown here is derived from an EMBL/GenBank/DDBJ whole genome shotgun (WGS) entry which is preliminary data.</text>
</comment>
<dbReference type="SUPFAM" id="SSF57903">
    <property type="entry name" value="FYVE/PHD zinc finger"/>
    <property type="match status" value="1"/>
</dbReference>
<feature type="domain" description="FYVE-type" evidence="6">
    <location>
        <begin position="287"/>
        <end position="351"/>
    </location>
</feature>
<evidence type="ECO:0000256" key="4">
    <source>
        <dbReference type="PROSITE-ProRule" id="PRU00091"/>
    </source>
</evidence>
<dbReference type="GO" id="GO:0098588">
    <property type="term" value="C:bounding membrane of organelle"/>
    <property type="evidence" value="ECO:0007669"/>
    <property type="project" value="UniProtKB-ARBA"/>
</dbReference>
<dbReference type="InterPro" id="IPR013083">
    <property type="entry name" value="Znf_RING/FYVE/PHD"/>
</dbReference>